<evidence type="ECO:0000256" key="8">
    <source>
        <dbReference type="ARBA" id="ARBA00023319"/>
    </source>
</evidence>
<evidence type="ECO:0000256" key="7">
    <source>
        <dbReference type="ARBA" id="ARBA00023180"/>
    </source>
</evidence>
<dbReference type="InterPro" id="IPR003598">
    <property type="entry name" value="Ig_sub2"/>
</dbReference>
<accession>A0A087T0F3</accession>
<dbReference type="PROSITE" id="PS50835">
    <property type="entry name" value="IG_LIKE"/>
    <property type="match status" value="1"/>
</dbReference>
<name>A0A087T0F3_STEMI</name>
<keyword evidence="5" id="KW-0472">Membrane</keyword>
<keyword evidence="6" id="KW-1015">Disulfide bond</keyword>
<dbReference type="GO" id="GO:0043005">
    <property type="term" value="C:neuron projection"/>
    <property type="evidence" value="ECO:0007669"/>
    <property type="project" value="TreeGrafter"/>
</dbReference>
<evidence type="ECO:0000313" key="11">
    <source>
        <dbReference type="Proteomes" id="UP000054359"/>
    </source>
</evidence>
<dbReference type="InterPro" id="IPR051170">
    <property type="entry name" value="Neural/epithelial_adhesion"/>
</dbReference>
<dbReference type="InterPro" id="IPR007110">
    <property type="entry name" value="Ig-like_dom"/>
</dbReference>
<feature type="domain" description="Ig-like" evidence="9">
    <location>
        <begin position="1"/>
        <end position="72"/>
    </location>
</feature>
<keyword evidence="4" id="KW-0677">Repeat</keyword>
<dbReference type="EMBL" id="KK112805">
    <property type="protein sequence ID" value="KFM58592.1"/>
    <property type="molecule type" value="Genomic_DNA"/>
</dbReference>
<evidence type="ECO:0000256" key="2">
    <source>
        <dbReference type="ARBA" id="ARBA00022475"/>
    </source>
</evidence>
<evidence type="ECO:0000256" key="6">
    <source>
        <dbReference type="ARBA" id="ARBA00023157"/>
    </source>
</evidence>
<dbReference type="Proteomes" id="UP000054359">
    <property type="component" value="Unassembled WGS sequence"/>
</dbReference>
<keyword evidence="7" id="KW-0325">Glycoprotein</keyword>
<sequence>MQVREGSDVTLKCIAKGAPNPDIKWRREDEVDIPVGKDRENIIHGNSLNLAKISRLDMGAYLCTASNGVHPP</sequence>
<evidence type="ECO:0000256" key="1">
    <source>
        <dbReference type="ARBA" id="ARBA00004236"/>
    </source>
</evidence>
<reference evidence="10 11" key="1">
    <citation type="submission" date="2013-11" db="EMBL/GenBank/DDBJ databases">
        <title>Genome sequencing of Stegodyphus mimosarum.</title>
        <authorList>
            <person name="Bechsgaard J."/>
        </authorList>
    </citation>
    <scope>NUCLEOTIDE SEQUENCE [LARGE SCALE GENOMIC DNA]</scope>
</reference>
<dbReference type="OMA" id="CEYHYTI"/>
<dbReference type="GO" id="GO:0005886">
    <property type="term" value="C:plasma membrane"/>
    <property type="evidence" value="ECO:0007669"/>
    <property type="project" value="UniProtKB-SubCell"/>
</dbReference>
<keyword evidence="8" id="KW-0393">Immunoglobulin domain</keyword>
<dbReference type="AlphaFoldDB" id="A0A087T0F3"/>
<feature type="non-terminal residue" evidence="10">
    <location>
        <position position="72"/>
    </location>
</feature>
<dbReference type="InterPro" id="IPR036179">
    <property type="entry name" value="Ig-like_dom_sf"/>
</dbReference>
<dbReference type="Gene3D" id="2.60.40.10">
    <property type="entry name" value="Immunoglobulins"/>
    <property type="match status" value="1"/>
</dbReference>
<dbReference type="PANTHER" id="PTHR12231:SF253">
    <property type="entry name" value="DPR-INTERACTING PROTEIN ETA, ISOFORM B-RELATED"/>
    <property type="match status" value="1"/>
</dbReference>
<evidence type="ECO:0000313" key="10">
    <source>
        <dbReference type="EMBL" id="KFM58592.1"/>
    </source>
</evidence>
<protein>
    <submittedName>
        <fullName evidence="10">Lachesin</fullName>
    </submittedName>
</protein>
<dbReference type="FunFam" id="2.60.40.10:FF:000328">
    <property type="entry name" value="CLUMA_CG000981, isoform A"/>
    <property type="match status" value="1"/>
</dbReference>
<organism evidence="10 11">
    <name type="scientific">Stegodyphus mimosarum</name>
    <name type="common">African social velvet spider</name>
    <dbReference type="NCBI Taxonomy" id="407821"/>
    <lineage>
        <taxon>Eukaryota</taxon>
        <taxon>Metazoa</taxon>
        <taxon>Ecdysozoa</taxon>
        <taxon>Arthropoda</taxon>
        <taxon>Chelicerata</taxon>
        <taxon>Arachnida</taxon>
        <taxon>Araneae</taxon>
        <taxon>Araneomorphae</taxon>
        <taxon>Entelegynae</taxon>
        <taxon>Eresoidea</taxon>
        <taxon>Eresidae</taxon>
        <taxon>Stegodyphus</taxon>
    </lineage>
</organism>
<dbReference type="InterPro" id="IPR013783">
    <property type="entry name" value="Ig-like_fold"/>
</dbReference>
<evidence type="ECO:0000259" key="9">
    <source>
        <dbReference type="PROSITE" id="PS50835"/>
    </source>
</evidence>
<comment type="subcellular location">
    <subcellularLocation>
        <location evidence="1">Cell membrane</location>
    </subcellularLocation>
</comment>
<dbReference type="STRING" id="407821.A0A087T0F3"/>
<dbReference type="OrthoDB" id="10012075at2759"/>
<proteinExistence type="predicted"/>
<evidence type="ECO:0000256" key="5">
    <source>
        <dbReference type="ARBA" id="ARBA00023136"/>
    </source>
</evidence>
<dbReference type="PANTHER" id="PTHR12231">
    <property type="entry name" value="CTX-RELATED TYPE I TRANSMEMBRANE PROTEIN"/>
    <property type="match status" value="1"/>
</dbReference>
<evidence type="ECO:0000256" key="4">
    <source>
        <dbReference type="ARBA" id="ARBA00022737"/>
    </source>
</evidence>
<evidence type="ECO:0000256" key="3">
    <source>
        <dbReference type="ARBA" id="ARBA00022729"/>
    </source>
</evidence>
<keyword evidence="2" id="KW-1003">Cell membrane</keyword>
<gene>
    <name evidence="10" type="ORF">X975_05510</name>
</gene>
<dbReference type="Pfam" id="PF13927">
    <property type="entry name" value="Ig_3"/>
    <property type="match status" value="1"/>
</dbReference>
<dbReference type="SMART" id="SM00408">
    <property type="entry name" value="IGc2"/>
    <property type="match status" value="1"/>
</dbReference>
<keyword evidence="11" id="KW-1185">Reference proteome</keyword>
<dbReference type="SUPFAM" id="SSF48726">
    <property type="entry name" value="Immunoglobulin"/>
    <property type="match status" value="1"/>
</dbReference>
<keyword evidence="3" id="KW-0732">Signal</keyword>